<feature type="compositionally biased region" description="Low complexity" evidence="1">
    <location>
        <begin position="130"/>
        <end position="146"/>
    </location>
</feature>
<dbReference type="AlphaFoldDB" id="A0A918E226"/>
<dbReference type="Proteomes" id="UP000641932">
    <property type="component" value="Unassembled WGS sequence"/>
</dbReference>
<feature type="compositionally biased region" description="Gly residues" evidence="1">
    <location>
        <begin position="159"/>
        <end position="168"/>
    </location>
</feature>
<feature type="compositionally biased region" description="Basic and acidic residues" evidence="1">
    <location>
        <begin position="191"/>
        <end position="210"/>
    </location>
</feature>
<feature type="compositionally biased region" description="Low complexity" evidence="1">
    <location>
        <begin position="1"/>
        <end position="14"/>
    </location>
</feature>
<accession>A0A918E226</accession>
<organism evidence="2 3">
    <name type="scientific">Wenjunlia tyrosinilytica</name>
    <dbReference type="NCBI Taxonomy" id="1544741"/>
    <lineage>
        <taxon>Bacteria</taxon>
        <taxon>Bacillati</taxon>
        <taxon>Actinomycetota</taxon>
        <taxon>Actinomycetes</taxon>
        <taxon>Kitasatosporales</taxon>
        <taxon>Streptomycetaceae</taxon>
        <taxon>Wenjunlia</taxon>
    </lineage>
</organism>
<feature type="region of interest" description="Disordered" evidence="1">
    <location>
        <begin position="130"/>
        <end position="212"/>
    </location>
</feature>
<comment type="caution">
    <text evidence="2">The sequence shown here is derived from an EMBL/GenBank/DDBJ whole genome shotgun (WGS) entry which is preliminary data.</text>
</comment>
<keyword evidence="3" id="KW-1185">Reference proteome</keyword>
<reference evidence="2" key="2">
    <citation type="submission" date="2020-09" db="EMBL/GenBank/DDBJ databases">
        <authorList>
            <person name="Sun Q."/>
            <person name="Zhou Y."/>
        </authorList>
    </citation>
    <scope>NUCLEOTIDE SEQUENCE</scope>
    <source>
        <strain evidence="2">CGMCC 4.7201</strain>
    </source>
</reference>
<proteinExistence type="predicted"/>
<gene>
    <name evidence="2" type="ORF">GCM10012280_61810</name>
</gene>
<feature type="region of interest" description="Disordered" evidence="1">
    <location>
        <begin position="1"/>
        <end position="21"/>
    </location>
</feature>
<sequence length="337" mass="35904">MTTVTTPAQQTPTTGGLLRGRSTLPFTRVPNLAARDHRITWRARGLLLELLSYPPGWRTTIDEMVKRAQHTARETGGRVEGRDAMRAAARELKRAGYLIVHRHQDPGTGQWTTTTVITEAPLLTLALEEQQPTPAPAESTPATRAPTPSPQVSPNAGFPGVGSPGAGKPGAITKTEKKKETPPLRPSPPPDHARARTRTADGRKDGHPRQAPDPQALKILATIAATAPVFTLGAHAQHRQAPRITAALTRGYTPAQLTAALTTRLDGIRHPESVMANRLDDLLAAPGNPQQHRRDPAAPARPHYAECPGNDGMCGRPLPTGAALCPTCAAQQATRAA</sequence>
<name>A0A918E226_9ACTN</name>
<reference evidence="2" key="1">
    <citation type="journal article" date="2014" name="Int. J. Syst. Evol. Microbiol.">
        <title>Complete genome sequence of Corynebacterium casei LMG S-19264T (=DSM 44701T), isolated from a smear-ripened cheese.</title>
        <authorList>
            <consortium name="US DOE Joint Genome Institute (JGI-PGF)"/>
            <person name="Walter F."/>
            <person name="Albersmeier A."/>
            <person name="Kalinowski J."/>
            <person name="Ruckert C."/>
        </authorList>
    </citation>
    <scope>NUCLEOTIDE SEQUENCE</scope>
    <source>
        <strain evidence="2">CGMCC 4.7201</strain>
    </source>
</reference>
<evidence type="ECO:0000313" key="2">
    <source>
        <dbReference type="EMBL" id="GGO98210.1"/>
    </source>
</evidence>
<dbReference type="EMBL" id="BMMS01000036">
    <property type="protein sequence ID" value="GGO98210.1"/>
    <property type="molecule type" value="Genomic_DNA"/>
</dbReference>
<protein>
    <submittedName>
        <fullName evidence="2">Uncharacterized protein</fullName>
    </submittedName>
</protein>
<evidence type="ECO:0000256" key="1">
    <source>
        <dbReference type="SAM" id="MobiDB-lite"/>
    </source>
</evidence>
<dbReference type="RefSeq" id="WP_189135140.1">
    <property type="nucleotide sequence ID" value="NZ_BMMS01000036.1"/>
</dbReference>
<evidence type="ECO:0000313" key="3">
    <source>
        <dbReference type="Proteomes" id="UP000641932"/>
    </source>
</evidence>